<evidence type="ECO:0000256" key="1">
    <source>
        <dbReference type="SAM" id="SignalP"/>
    </source>
</evidence>
<sequence length="198" mass="21332">MIPRLLRPAALAIAATLALGACTSAPPRPQARQISFANLAPISFDVARVEVVQQYQPPQVPPNVDHLTPVPPSDAIRRWANERVRAMGAGGTLRVIIKDASITETALAPTTGVRGAFTTDQSERYDGRLSVDLVVEVPSRQFQGYTGATVARTISVPENVSLQGREDAWHSLVERMMADLNAKLEEGIDGNLSAVTLR</sequence>
<name>A0A512DXH5_9PROT</name>
<evidence type="ECO:0000313" key="3">
    <source>
        <dbReference type="Proteomes" id="UP000321523"/>
    </source>
</evidence>
<feature type="chain" id="PRO_5022111969" description="Lipoprotein" evidence="1">
    <location>
        <begin position="21"/>
        <end position="198"/>
    </location>
</feature>
<dbReference type="PROSITE" id="PS51257">
    <property type="entry name" value="PROKAR_LIPOPROTEIN"/>
    <property type="match status" value="1"/>
</dbReference>
<keyword evidence="1" id="KW-0732">Signal</keyword>
<dbReference type="RefSeq" id="WP_044431829.1">
    <property type="nucleotide sequence ID" value="NZ_BJYZ01000024.1"/>
</dbReference>
<evidence type="ECO:0000313" key="2">
    <source>
        <dbReference type="EMBL" id="GEO40890.1"/>
    </source>
</evidence>
<comment type="caution">
    <text evidence="2">The sequence shown here is derived from an EMBL/GenBank/DDBJ whole genome shotgun (WGS) entry which is preliminary data.</text>
</comment>
<reference evidence="2 3" key="1">
    <citation type="submission" date="2019-07" db="EMBL/GenBank/DDBJ databases">
        <title>Whole genome shotgun sequence of Skermanella aerolata NBRC 106429.</title>
        <authorList>
            <person name="Hosoyama A."/>
            <person name="Uohara A."/>
            <person name="Ohji S."/>
            <person name="Ichikawa N."/>
        </authorList>
    </citation>
    <scope>NUCLEOTIDE SEQUENCE [LARGE SCALE GENOMIC DNA]</scope>
    <source>
        <strain evidence="2 3">NBRC 106429</strain>
    </source>
</reference>
<evidence type="ECO:0008006" key="4">
    <source>
        <dbReference type="Google" id="ProtNLM"/>
    </source>
</evidence>
<dbReference type="AlphaFoldDB" id="A0A512DXH5"/>
<dbReference type="Proteomes" id="UP000321523">
    <property type="component" value="Unassembled WGS sequence"/>
</dbReference>
<protein>
    <recommendedName>
        <fullName evidence="4">Lipoprotein</fullName>
    </recommendedName>
</protein>
<accession>A0A512DXH5</accession>
<gene>
    <name evidence="2" type="ORF">SAE02_50380</name>
</gene>
<organism evidence="2 3">
    <name type="scientific">Skermanella aerolata</name>
    <dbReference type="NCBI Taxonomy" id="393310"/>
    <lineage>
        <taxon>Bacteria</taxon>
        <taxon>Pseudomonadati</taxon>
        <taxon>Pseudomonadota</taxon>
        <taxon>Alphaproteobacteria</taxon>
        <taxon>Rhodospirillales</taxon>
        <taxon>Azospirillaceae</taxon>
        <taxon>Skermanella</taxon>
    </lineage>
</organism>
<keyword evidence="3" id="KW-1185">Reference proteome</keyword>
<dbReference type="EMBL" id="BJYZ01000024">
    <property type="protein sequence ID" value="GEO40890.1"/>
    <property type="molecule type" value="Genomic_DNA"/>
</dbReference>
<dbReference type="OrthoDB" id="8447133at2"/>
<feature type="signal peptide" evidence="1">
    <location>
        <begin position="1"/>
        <end position="20"/>
    </location>
</feature>
<proteinExistence type="predicted"/>